<dbReference type="InterPro" id="IPR027396">
    <property type="entry name" value="DsrEFH-like"/>
</dbReference>
<dbReference type="PANTHER" id="PTHR34655:SF2">
    <property type="entry name" value="PEROXIREDOXIN FAMILY PROTEIN"/>
    <property type="match status" value="1"/>
</dbReference>
<evidence type="ECO:0000256" key="1">
    <source>
        <dbReference type="SAM" id="Phobius"/>
    </source>
</evidence>
<reference evidence="2 3" key="1">
    <citation type="journal article" date="1998" name="Nature">
        <title>The complete genome of the hyperthermophilic bacterium Aquifex aeolicus.</title>
        <authorList>
            <person name="Deckert G."/>
            <person name="Warren P.V."/>
            <person name="Gaasterland T."/>
            <person name="Young W.G."/>
            <person name="Lenox A.L."/>
            <person name="Graham D.E."/>
            <person name="Overbeek R."/>
            <person name="Snead M.A."/>
            <person name="Keller M."/>
            <person name="Aujay M."/>
            <person name="Huber R."/>
            <person name="Feldman R.A."/>
            <person name="Short J.M."/>
            <person name="Olson G.J."/>
            <person name="Swanson R.V."/>
        </authorList>
    </citation>
    <scope>NUCLEOTIDE SEQUENCE [LARGE SCALE GENOMIC DNA]</scope>
    <source>
        <strain evidence="2 3">VF5</strain>
    </source>
</reference>
<accession>O66710</accession>
<name>O66710_AQUAE</name>
<dbReference type="InParanoid" id="O66710"/>
<dbReference type="OrthoDB" id="9802028at2"/>
<dbReference type="eggNOG" id="COG2210">
    <property type="taxonomic scope" value="Bacteria"/>
</dbReference>
<gene>
    <name evidence="2" type="ordered locus">aq_389</name>
</gene>
<protein>
    <recommendedName>
        <fullName evidence="4">Peroxiredoxin family protein</fullName>
    </recommendedName>
</protein>
<dbReference type="Gene3D" id="3.40.1260.10">
    <property type="entry name" value="DsrEFH-like"/>
    <property type="match status" value="1"/>
</dbReference>
<dbReference type="HOGENOM" id="CLU_094970_1_0_0"/>
<feature type="transmembrane region" description="Helical" evidence="1">
    <location>
        <begin position="22"/>
        <end position="47"/>
    </location>
</feature>
<dbReference type="STRING" id="224324.aq_389"/>
<dbReference type="Pfam" id="PF13686">
    <property type="entry name" value="DrsE_2"/>
    <property type="match status" value="2"/>
</dbReference>
<dbReference type="PANTHER" id="PTHR34655">
    <property type="entry name" value="CONSERVED WITHIN P. AEROPHILUM"/>
    <property type="match status" value="1"/>
</dbReference>
<dbReference type="Proteomes" id="UP000000798">
    <property type="component" value="Chromosome"/>
</dbReference>
<evidence type="ECO:0000313" key="2">
    <source>
        <dbReference type="EMBL" id="AAC06687.1"/>
    </source>
</evidence>
<keyword evidence="1" id="KW-0472">Membrane</keyword>
<dbReference type="PIR" id="B70335">
    <property type="entry name" value="B70335"/>
</dbReference>
<keyword evidence="1" id="KW-1133">Transmembrane helix</keyword>
<dbReference type="EnsemblBacteria" id="AAC06687">
    <property type="protein sequence ID" value="AAC06687"/>
    <property type="gene ID" value="aq_389"/>
</dbReference>
<dbReference type="PATRIC" id="fig|224324.8.peg.320"/>
<dbReference type="RefSeq" id="WP_010880208.1">
    <property type="nucleotide sequence ID" value="NC_000918.1"/>
</dbReference>
<dbReference type="InterPro" id="IPR032836">
    <property type="entry name" value="DsrE2-like"/>
</dbReference>
<proteinExistence type="predicted"/>
<dbReference type="SUPFAM" id="SSF75169">
    <property type="entry name" value="DsrEFH-like"/>
    <property type="match status" value="1"/>
</dbReference>
<organism evidence="2 3">
    <name type="scientific">Aquifex aeolicus (strain VF5)</name>
    <dbReference type="NCBI Taxonomy" id="224324"/>
    <lineage>
        <taxon>Bacteria</taxon>
        <taxon>Pseudomonadati</taxon>
        <taxon>Aquificota</taxon>
        <taxon>Aquificia</taxon>
        <taxon>Aquificales</taxon>
        <taxon>Aquificaceae</taxon>
        <taxon>Aquifex</taxon>
    </lineage>
</organism>
<evidence type="ECO:0000313" key="3">
    <source>
        <dbReference type="Proteomes" id="UP000000798"/>
    </source>
</evidence>
<evidence type="ECO:0008006" key="4">
    <source>
        <dbReference type="Google" id="ProtNLM"/>
    </source>
</evidence>
<dbReference type="AlphaFoldDB" id="O66710"/>
<dbReference type="KEGG" id="aae:aq_389"/>
<keyword evidence="1" id="KW-0812">Transmembrane</keyword>
<dbReference type="EMBL" id="AE000657">
    <property type="protein sequence ID" value="AAC06687.1"/>
    <property type="molecule type" value="Genomic_DNA"/>
</dbReference>
<sequence>MPTERLAIIATKGTLDMAYPPLILASVAASLGVETAVFFTFYGLNIIHKEKVKQLKLAPIGNPAMPMVFPDSVKQTPVVGQLAGLMESIFPGPPQIMGIIPGMTNFMTAMMKKRLKEKGVASIEELLELCKEADVKLIPCQMTMDLFGYKREDLIDGLEPPAGATEFFNYVLAADKPMIIFV</sequence>
<keyword evidence="3" id="KW-1185">Reference proteome</keyword>